<sequence length="348" mass="36916">MTDSRFSRRDWLKTAALATAPVLLGALPAAAGPAAPVAGKTPALTAAEIAAIEAAMGKKGTYVEGQATHTTPLPRNDLKVTIKGEPVPISFGFGGWVAIKHTLDGKSAMLMSDTVLRQEEVNPLMSAALANGLEIGAVHNHFFYEEPRIFYMHIHGMGTPAELAKKFAATLKDSKLLPANQPPAPAPAAAQAGNNATPSARPPTGKELFDLPALDKITGKKGTVNGPTYKYTVGRDDLQSVMMGTEMTAAIGLNSWAAFAGKQEDAHIAGDIAMLEAEVNPVIKVLRAHNLEVVAVHNHMLFDEPRMMFLHYYGRGPAAQLAQGFRAALDQLGKGKAPGMRGMEGMKH</sequence>
<dbReference type="RefSeq" id="WP_088462672.1">
    <property type="nucleotide sequence ID" value="NZ_NIRR01000001.1"/>
</dbReference>
<dbReference type="AlphaFoldDB" id="A0A246FQN8"/>
<evidence type="ECO:0000313" key="4">
    <source>
        <dbReference type="Proteomes" id="UP000197277"/>
    </source>
</evidence>
<comment type="caution">
    <text evidence="3">The sequence shown here is derived from an EMBL/GenBank/DDBJ whole genome shotgun (WGS) entry which is preliminary data.</text>
</comment>
<evidence type="ECO:0008006" key="5">
    <source>
        <dbReference type="Google" id="ProtNLM"/>
    </source>
</evidence>
<name>A0A246FQN8_9BACT</name>
<dbReference type="PROSITE" id="PS51318">
    <property type="entry name" value="TAT"/>
    <property type="match status" value="1"/>
</dbReference>
<feature type="compositionally biased region" description="Low complexity" evidence="1">
    <location>
        <begin position="187"/>
        <end position="199"/>
    </location>
</feature>
<feature type="signal peptide" evidence="2">
    <location>
        <begin position="1"/>
        <end position="31"/>
    </location>
</feature>
<dbReference type="OrthoDB" id="4687120at2"/>
<accession>A0A246FQN8</accession>
<keyword evidence="4" id="KW-1185">Reference proteome</keyword>
<dbReference type="Proteomes" id="UP000197277">
    <property type="component" value="Unassembled WGS sequence"/>
</dbReference>
<evidence type="ECO:0000313" key="3">
    <source>
        <dbReference type="EMBL" id="OWP65061.1"/>
    </source>
</evidence>
<gene>
    <name evidence="3" type="ORF">CDA63_01525</name>
</gene>
<feature type="chain" id="PRO_5013054862" description="Peptidase M23" evidence="2">
    <location>
        <begin position="32"/>
        <end position="348"/>
    </location>
</feature>
<dbReference type="InterPro" id="IPR006311">
    <property type="entry name" value="TAT_signal"/>
</dbReference>
<proteinExistence type="predicted"/>
<feature type="region of interest" description="Disordered" evidence="1">
    <location>
        <begin position="176"/>
        <end position="207"/>
    </location>
</feature>
<dbReference type="InterPro" id="IPR011094">
    <property type="entry name" value="Uncharacterised_LppY/LpqO"/>
</dbReference>
<dbReference type="Pfam" id="PF07485">
    <property type="entry name" value="DUF1529"/>
    <property type="match status" value="2"/>
</dbReference>
<organism evidence="3 4">
    <name type="scientific">Hymenobacter amundsenii</name>
    <dbReference type="NCBI Taxonomy" id="2006685"/>
    <lineage>
        <taxon>Bacteria</taxon>
        <taxon>Pseudomonadati</taxon>
        <taxon>Bacteroidota</taxon>
        <taxon>Cytophagia</taxon>
        <taxon>Cytophagales</taxon>
        <taxon>Hymenobacteraceae</taxon>
        <taxon>Hymenobacter</taxon>
    </lineage>
</organism>
<evidence type="ECO:0000256" key="2">
    <source>
        <dbReference type="SAM" id="SignalP"/>
    </source>
</evidence>
<reference evidence="3 4" key="1">
    <citation type="submission" date="2017-06" db="EMBL/GenBank/DDBJ databases">
        <title>Hymenobacter amundsenii sp. nov. isolated from regoliths in Antarctica.</title>
        <authorList>
            <person name="Sedlacek I."/>
            <person name="Kralova S."/>
            <person name="Pantucek R."/>
            <person name="Svec P."/>
            <person name="Holochova P."/>
            <person name="Stankova E."/>
            <person name="Vrbovska V."/>
            <person name="Busse H.-J."/>
        </authorList>
    </citation>
    <scope>NUCLEOTIDE SEQUENCE [LARGE SCALE GENOMIC DNA]</scope>
    <source>
        <strain evidence="3 4">CCM 8682</strain>
    </source>
</reference>
<keyword evidence="2" id="KW-0732">Signal</keyword>
<dbReference type="EMBL" id="NIRR01000001">
    <property type="protein sequence ID" value="OWP65061.1"/>
    <property type="molecule type" value="Genomic_DNA"/>
</dbReference>
<protein>
    <recommendedName>
        <fullName evidence="5">Peptidase M23</fullName>
    </recommendedName>
</protein>
<evidence type="ECO:0000256" key="1">
    <source>
        <dbReference type="SAM" id="MobiDB-lite"/>
    </source>
</evidence>